<sequence length="98" mass="11344">MDIRMPPYYMIRTLWIVKVHPTIGKSKMAFRKAKMLKGCVDSWRPQSAGPEFPRGSSRQGWPPDPPQLTFGAYFVMSPEFVPGFNDFKRYLMHLYGTA</sequence>
<organism evidence="2 3">
    <name type="scientific">Colletotrichum lupini</name>
    <dbReference type="NCBI Taxonomy" id="145971"/>
    <lineage>
        <taxon>Eukaryota</taxon>
        <taxon>Fungi</taxon>
        <taxon>Dikarya</taxon>
        <taxon>Ascomycota</taxon>
        <taxon>Pezizomycotina</taxon>
        <taxon>Sordariomycetes</taxon>
        <taxon>Hypocreomycetidae</taxon>
        <taxon>Glomerellales</taxon>
        <taxon>Glomerellaceae</taxon>
        <taxon>Colletotrichum</taxon>
        <taxon>Colletotrichum acutatum species complex</taxon>
    </lineage>
</organism>
<reference evidence="2" key="1">
    <citation type="journal article" date="2021" name="Mol. Plant Microbe Interact.">
        <title>Complete Genome Sequence of the Plant-Pathogenic Fungus Colletotrichum lupini.</title>
        <authorList>
            <person name="Baroncelli R."/>
            <person name="Pensec F."/>
            <person name="Da Lio D."/>
            <person name="Boufleur T."/>
            <person name="Vicente I."/>
            <person name="Sarrocco S."/>
            <person name="Picot A."/>
            <person name="Baraldi E."/>
            <person name="Sukno S."/>
            <person name="Thon M."/>
            <person name="Le Floch G."/>
        </authorList>
    </citation>
    <scope>NUCLEOTIDE SEQUENCE</scope>
    <source>
        <strain evidence="2">IMI 504893</strain>
    </source>
</reference>
<proteinExistence type="predicted"/>
<dbReference type="KEGG" id="clup:CLUP02_17727"/>
<name>A0A9Q8SF94_9PEZI</name>
<evidence type="ECO:0000313" key="3">
    <source>
        <dbReference type="Proteomes" id="UP000830671"/>
    </source>
</evidence>
<dbReference type="Proteomes" id="UP000830671">
    <property type="component" value="Chromosome 10"/>
</dbReference>
<feature type="region of interest" description="Disordered" evidence="1">
    <location>
        <begin position="45"/>
        <end position="64"/>
    </location>
</feature>
<dbReference type="GeneID" id="73351642"/>
<evidence type="ECO:0000256" key="1">
    <source>
        <dbReference type="SAM" id="MobiDB-lite"/>
    </source>
</evidence>
<keyword evidence="3" id="KW-1185">Reference proteome</keyword>
<dbReference type="AlphaFoldDB" id="A0A9Q8SF94"/>
<gene>
    <name evidence="2" type="ORF">CLUP02_17727</name>
</gene>
<accession>A0A9Q8SF94</accession>
<protein>
    <submittedName>
        <fullName evidence="2">Uncharacterized protein</fullName>
    </submittedName>
</protein>
<dbReference type="RefSeq" id="XP_049137856.1">
    <property type="nucleotide sequence ID" value="XM_049296632.1"/>
</dbReference>
<dbReference type="EMBL" id="CP019472">
    <property type="protein sequence ID" value="UQC76214.1"/>
    <property type="molecule type" value="Genomic_DNA"/>
</dbReference>
<evidence type="ECO:0000313" key="2">
    <source>
        <dbReference type="EMBL" id="UQC76214.1"/>
    </source>
</evidence>